<comment type="caution">
    <text evidence="4">The sequence shown here is derived from an EMBL/GenBank/DDBJ whole genome shotgun (WGS) entry which is preliminary data.</text>
</comment>
<dbReference type="OrthoDB" id="9799092at2"/>
<proteinExistence type="predicted"/>
<dbReference type="InterPro" id="IPR000182">
    <property type="entry name" value="GNAT_dom"/>
</dbReference>
<organism evidence="4 5">
    <name type="scientific">Curtobacterium luteum</name>
    <dbReference type="NCBI Taxonomy" id="33881"/>
    <lineage>
        <taxon>Bacteria</taxon>
        <taxon>Bacillati</taxon>
        <taxon>Actinomycetota</taxon>
        <taxon>Actinomycetes</taxon>
        <taxon>Micrococcales</taxon>
        <taxon>Microbacteriaceae</taxon>
        <taxon>Curtobacterium</taxon>
    </lineage>
</organism>
<accession>A0A175RSV7</accession>
<dbReference type="InterPro" id="IPR016181">
    <property type="entry name" value="Acyl_CoA_acyltransferase"/>
</dbReference>
<dbReference type="InterPro" id="IPR050832">
    <property type="entry name" value="Bact_Acetyltransf"/>
</dbReference>
<dbReference type="SUPFAM" id="SSF55729">
    <property type="entry name" value="Acyl-CoA N-acyltransferases (Nat)"/>
    <property type="match status" value="1"/>
</dbReference>
<evidence type="ECO:0000256" key="1">
    <source>
        <dbReference type="ARBA" id="ARBA00022679"/>
    </source>
</evidence>
<sequence length="169" mass="18604">MTIVLRRVTADDWATWRPVRLAALADAPDAFGSRLDDWREAPEHRWRTRLSVPGAIDLLAVDTDSGDGRAIGMASGVPVADAPHRTELISMWVDPGGRRRGVARLLIDAVAAWAAGYGAHELVLSVMPDNRDAREAYARTGFSVADEPGDLLPDGRRELVMRRDLEERP</sequence>
<dbReference type="PANTHER" id="PTHR43877">
    <property type="entry name" value="AMINOALKYLPHOSPHONATE N-ACETYLTRANSFERASE-RELATED-RELATED"/>
    <property type="match status" value="1"/>
</dbReference>
<evidence type="ECO:0000313" key="5">
    <source>
        <dbReference type="Proteomes" id="UP000078252"/>
    </source>
</evidence>
<dbReference type="PATRIC" id="fig|33881.3.peg.2164"/>
<dbReference type="GO" id="GO:0016747">
    <property type="term" value="F:acyltransferase activity, transferring groups other than amino-acyl groups"/>
    <property type="evidence" value="ECO:0007669"/>
    <property type="project" value="InterPro"/>
</dbReference>
<feature type="domain" description="N-acetyltransferase" evidence="3">
    <location>
        <begin position="17"/>
        <end position="166"/>
    </location>
</feature>
<name>A0A175RSV7_9MICO</name>
<gene>
    <name evidence="4" type="ORF">NS184_09175</name>
</gene>
<dbReference type="Pfam" id="PF00583">
    <property type="entry name" value="Acetyltransf_1"/>
    <property type="match status" value="1"/>
</dbReference>
<evidence type="ECO:0000259" key="3">
    <source>
        <dbReference type="PROSITE" id="PS51186"/>
    </source>
</evidence>
<dbReference type="Proteomes" id="UP000078252">
    <property type="component" value="Unassembled WGS sequence"/>
</dbReference>
<evidence type="ECO:0000313" key="4">
    <source>
        <dbReference type="EMBL" id="KTR06503.1"/>
    </source>
</evidence>
<protein>
    <submittedName>
        <fullName evidence="4">Acetyltransferase</fullName>
    </submittedName>
</protein>
<dbReference type="EMBL" id="LDQC01000048">
    <property type="protein sequence ID" value="KTR06503.1"/>
    <property type="molecule type" value="Genomic_DNA"/>
</dbReference>
<dbReference type="AlphaFoldDB" id="A0A175RSV7"/>
<keyword evidence="1 4" id="KW-0808">Transferase</keyword>
<dbReference type="PANTHER" id="PTHR43877:SF1">
    <property type="entry name" value="ACETYLTRANSFERASE"/>
    <property type="match status" value="1"/>
</dbReference>
<dbReference type="RefSeq" id="WP_058725807.1">
    <property type="nucleotide sequence ID" value="NZ_LDQC01000048.1"/>
</dbReference>
<evidence type="ECO:0000256" key="2">
    <source>
        <dbReference type="ARBA" id="ARBA00023315"/>
    </source>
</evidence>
<dbReference type="Gene3D" id="3.40.630.30">
    <property type="match status" value="1"/>
</dbReference>
<dbReference type="PROSITE" id="PS51186">
    <property type="entry name" value="GNAT"/>
    <property type="match status" value="1"/>
</dbReference>
<dbReference type="CDD" id="cd04301">
    <property type="entry name" value="NAT_SF"/>
    <property type="match status" value="1"/>
</dbReference>
<reference evidence="4 5" key="1">
    <citation type="journal article" date="2016" name="Front. Microbiol.">
        <title>Genomic Resource of Rice Seed Associated Bacteria.</title>
        <authorList>
            <person name="Midha S."/>
            <person name="Bansal K."/>
            <person name="Sharma S."/>
            <person name="Kumar N."/>
            <person name="Patil P.P."/>
            <person name="Chaudhry V."/>
            <person name="Patil P.B."/>
        </authorList>
    </citation>
    <scope>NUCLEOTIDE SEQUENCE [LARGE SCALE GENOMIC DNA]</scope>
    <source>
        <strain evidence="4 5">NS184</strain>
    </source>
</reference>
<dbReference type="STRING" id="33881.NS184_09175"/>
<keyword evidence="2" id="KW-0012">Acyltransferase</keyword>